<evidence type="ECO:0000256" key="7">
    <source>
        <dbReference type="ARBA" id="ARBA00023239"/>
    </source>
</evidence>
<accession>A0A4P8XIS1</accession>
<evidence type="ECO:0000256" key="5">
    <source>
        <dbReference type="ARBA" id="ARBA00022962"/>
    </source>
</evidence>
<comment type="function">
    <text evidence="10">IGPS catalyzes the conversion of PRFAR and glutamine to IGP, AICAR and glutamate. The HisH subunit catalyzes the hydrolysis of glutamine to glutamate and ammonia as part of the synthesis of IGP and AICAR. The resulting ammonia molecule is channeled to the active site of HisF.</text>
</comment>
<dbReference type="InterPro" id="IPR017926">
    <property type="entry name" value="GATASE"/>
</dbReference>
<dbReference type="CDD" id="cd01748">
    <property type="entry name" value="GATase1_IGP_Synthase"/>
    <property type="match status" value="1"/>
</dbReference>
<dbReference type="HAMAP" id="MF_00278">
    <property type="entry name" value="HisH"/>
    <property type="match status" value="1"/>
</dbReference>
<dbReference type="GO" id="GO:0005737">
    <property type="term" value="C:cytoplasm"/>
    <property type="evidence" value="ECO:0007669"/>
    <property type="project" value="UniProtKB-SubCell"/>
</dbReference>
<feature type="active site" evidence="10 11">
    <location>
        <position position="181"/>
    </location>
</feature>
<dbReference type="GO" id="GO:0000107">
    <property type="term" value="F:imidazoleglycerol-phosphate synthase activity"/>
    <property type="evidence" value="ECO:0007669"/>
    <property type="project" value="UniProtKB-UniRule"/>
</dbReference>
<dbReference type="NCBIfam" id="TIGR01855">
    <property type="entry name" value="IMP_synth_hisH"/>
    <property type="match status" value="1"/>
</dbReference>
<organism evidence="13 14">
    <name type="scientific">Paenibacillus algicola</name>
    <dbReference type="NCBI Taxonomy" id="2565926"/>
    <lineage>
        <taxon>Bacteria</taxon>
        <taxon>Bacillati</taxon>
        <taxon>Bacillota</taxon>
        <taxon>Bacilli</taxon>
        <taxon>Bacillales</taxon>
        <taxon>Paenibacillaceae</taxon>
        <taxon>Paenibacillus</taxon>
    </lineage>
</organism>
<dbReference type="EC" id="4.3.2.10" evidence="10"/>
<comment type="subcellular location">
    <subcellularLocation>
        <location evidence="10">Cytoplasm</location>
    </subcellularLocation>
</comment>
<dbReference type="GO" id="GO:0000105">
    <property type="term" value="P:L-histidine biosynthetic process"/>
    <property type="evidence" value="ECO:0007669"/>
    <property type="project" value="UniProtKB-UniRule"/>
</dbReference>
<dbReference type="InterPro" id="IPR010139">
    <property type="entry name" value="Imidazole-glycPsynth_HisH"/>
</dbReference>
<evidence type="ECO:0000256" key="8">
    <source>
        <dbReference type="ARBA" id="ARBA00047838"/>
    </source>
</evidence>
<dbReference type="RefSeq" id="WP_138224540.1">
    <property type="nucleotide sequence ID" value="NZ_CP040396.1"/>
</dbReference>
<reference evidence="13 14" key="1">
    <citation type="submission" date="2019-05" db="EMBL/GenBank/DDBJ databases">
        <authorList>
            <person name="Chen C."/>
        </authorList>
    </citation>
    <scope>NUCLEOTIDE SEQUENCE [LARGE SCALE GENOMIC DNA]</scope>
    <source>
        <strain evidence="13 14">HB172198</strain>
    </source>
</reference>
<evidence type="ECO:0000256" key="11">
    <source>
        <dbReference type="PIRSR" id="PIRSR000495-1"/>
    </source>
</evidence>
<sequence length="199" mass="22044">MKIGIIDYGAGNLHSVSNALKYLGYNIKFITAESDFTGFDKLIFPGVGNARKTMELLNNSGMEKLIICEINKGIPLLGICLGMQLLLDYSEEGGTDSLGVIEGHTERFRDNIKVPHIGWNQVEAESHYIFKGIPNKTYYYFVHSYFASTINPKETVGVTEYGNVRYSSVISKDNVVGVQFHPEKSGECGLLLLNNFCGS</sequence>
<feature type="active site" description="Nucleophile" evidence="10 11">
    <location>
        <position position="80"/>
    </location>
</feature>
<keyword evidence="6 10" id="KW-0368">Histidine biosynthesis</keyword>
<keyword evidence="3 10" id="KW-0028">Amino-acid biosynthesis</keyword>
<dbReference type="PIRSF" id="PIRSF000495">
    <property type="entry name" value="Amidotransf_hisH"/>
    <property type="match status" value="1"/>
</dbReference>
<dbReference type="AlphaFoldDB" id="A0A4P8XIS1"/>
<keyword evidence="14" id="KW-1185">Reference proteome</keyword>
<dbReference type="GO" id="GO:0004359">
    <property type="term" value="F:glutaminase activity"/>
    <property type="evidence" value="ECO:0007669"/>
    <property type="project" value="UniProtKB-EC"/>
</dbReference>
<comment type="catalytic activity">
    <reaction evidence="9 10">
        <text>L-glutamine + H2O = L-glutamate + NH4(+)</text>
        <dbReference type="Rhea" id="RHEA:15889"/>
        <dbReference type="ChEBI" id="CHEBI:15377"/>
        <dbReference type="ChEBI" id="CHEBI:28938"/>
        <dbReference type="ChEBI" id="CHEBI:29985"/>
        <dbReference type="ChEBI" id="CHEBI:58359"/>
        <dbReference type="EC" id="3.5.1.2"/>
    </reaction>
</comment>
<comment type="catalytic activity">
    <reaction evidence="8 10">
        <text>5-[(5-phospho-1-deoxy-D-ribulos-1-ylimino)methylamino]-1-(5-phospho-beta-D-ribosyl)imidazole-4-carboxamide + L-glutamine = D-erythro-1-(imidazol-4-yl)glycerol 3-phosphate + 5-amino-1-(5-phospho-beta-D-ribosyl)imidazole-4-carboxamide + L-glutamate + H(+)</text>
        <dbReference type="Rhea" id="RHEA:24793"/>
        <dbReference type="ChEBI" id="CHEBI:15378"/>
        <dbReference type="ChEBI" id="CHEBI:29985"/>
        <dbReference type="ChEBI" id="CHEBI:58278"/>
        <dbReference type="ChEBI" id="CHEBI:58359"/>
        <dbReference type="ChEBI" id="CHEBI:58475"/>
        <dbReference type="ChEBI" id="CHEBI:58525"/>
        <dbReference type="EC" id="4.3.2.10"/>
    </reaction>
</comment>
<dbReference type="GO" id="GO:0016829">
    <property type="term" value="F:lyase activity"/>
    <property type="evidence" value="ECO:0007669"/>
    <property type="project" value="UniProtKB-KW"/>
</dbReference>
<feature type="domain" description="Glutamine amidotransferase" evidence="12">
    <location>
        <begin position="5"/>
        <end position="186"/>
    </location>
</feature>
<proteinExistence type="inferred from homology"/>
<dbReference type="PROSITE" id="PS51273">
    <property type="entry name" value="GATASE_TYPE_1"/>
    <property type="match status" value="1"/>
</dbReference>
<evidence type="ECO:0000256" key="9">
    <source>
        <dbReference type="ARBA" id="ARBA00049534"/>
    </source>
</evidence>
<protein>
    <recommendedName>
        <fullName evidence="10">Imidazole glycerol phosphate synthase subunit HisH</fullName>
        <ecNumber evidence="10">4.3.2.10</ecNumber>
    </recommendedName>
    <alternativeName>
        <fullName evidence="10">IGP synthase glutaminase subunit</fullName>
        <ecNumber evidence="10">3.5.1.2</ecNumber>
    </alternativeName>
    <alternativeName>
        <fullName evidence="10">IGP synthase subunit HisH</fullName>
    </alternativeName>
    <alternativeName>
        <fullName evidence="10">ImGP synthase subunit HisH</fullName>
        <shortName evidence="10">IGPS subunit HisH</shortName>
    </alternativeName>
</protein>
<evidence type="ECO:0000256" key="3">
    <source>
        <dbReference type="ARBA" id="ARBA00022605"/>
    </source>
</evidence>
<dbReference type="EMBL" id="CP040396">
    <property type="protein sequence ID" value="QCT01400.1"/>
    <property type="molecule type" value="Genomic_DNA"/>
</dbReference>
<comment type="pathway">
    <text evidence="1 10">Amino-acid biosynthesis; L-histidine biosynthesis; L-histidine from 5-phospho-alpha-D-ribose 1-diphosphate: step 5/9.</text>
</comment>
<dbReference type="KEGG" id="palo:E6C60_0678"/>
<feature type="active site" evidence="10 11">
    <location>
        <position position="183"/>
    </location>
</feature>
<dbReference type="OrthoDB" id="9807137at2"/>
<evidence type="ECO:0000256" key="2">
    <source>
        <dbReference type="ARBA" id="ARBA00011152"/>
    </source>
</evidence>
<evidence type="ECO:0000256" key="10">
    <source>
        <dbReference type="HAMAP-Rule" id="MF_00278"/>
    </source>
</evidence>
<evidence type="ECO:0000313" key="14">
    <source>
        <dbReference type="Proteomes" id="UP000300879"/>
    </source>
</evidence>
<keyword evidence="13" id="KW-0808">Transferase</keyword>
<evidence type="ECO:0000256" key="4">
    <source>
        <dbReference type="ARBA" id="ARBA00022801"/>
    </source>
</evidence>
<dbReference type="UniPathway" id="UPA00031">
    <property type="reaction ID" value="UER00010"/>
</dbReference>
<gene>
    <name evidence="10" type="primary">hisH</name>
    <name evidence="13" type="ORF">E6C60_0678</name>
</gene>
<dbReference type="Gene3D" id="3.40.50.880">
    <property type="match status" value="1"/>
</dbReference>
<dbReference type="Proteomes" id="UP000300879">
    <property type="component" value="Chromosome"/>
</dbReference>
<dbReference type="PANTHER" id="PTHR42701">
    <property type="entry name" value="IMIDAZOLE GLYCEROL PHOSPHATE SYNTHASE SUBUNIT HISH"/>
    <property type="match status" value="1"/>
</dbReference>
<keyword evidence="7 10" id="KW-0456">Lyase</keyword>
<dbReference type="InterPro" id="IPR029062">
    <property type="entry name" value="Class_I_gatase-like"/>
</dbReference>
<name>A0A4P8XIS1_9BACL</name>
<keyword evidence="5 10" id="KW-0315">Glutamine amidotransferase</keyword>
<keyword evidence="10" id="KW-0963">Cytoplasm</keyword>
<evidence type="ECO:0000313" key="13">
    <source>
        <dbReference type="EMBL" id="QCT01400.1"/>
    </source>
</evidence>
<evidence type="ECO:0000256" key="6">
    <source>
        <dbReference type="ARBA" id="ARBA00023102"/>
    </source>
</evidence>
<dbReference type="Pfam" id="PF00117">
    <property type="entry name" value="GATase"/>
    <property type="match status" value="1"/>
</dbReference>
<evidence type="ECO:0000259" key="12">
    <source>
        <dbReference type="Pfam" id="PF00117"/>
    </source>
</evidence>
<dbReference type="SUPFAM" id="SSF52317">
    <property type="entry name" value="Class I glutamine amidotransferase-like"/>
    <property type="match status" value="1"/>
</dbReference>
<evidence type="ECO:0000256" key="1">
    <source>
        <dbReference type="ARBA" id="ARBA00005091"/>
    </source>
</evidence>
<comment type="subunit">
    <text evidence="2 10">Heterodimer of HisH and HisF.</text>
</comment>
<dbReference type="EC" id="3.5.1.2" evidence="10"/>
<dbReference type="PROSITE" id="PS51274">
    <property type="entry name" value="GATASE_COBBQ"/>
    <property type="match status" value="1"/>
</dbReference>
<keyword evidence="4 10" id="KW-0378">Hydrolase</keyword>
<dbReference type="PANTHER" id="PTHR42701:SF1">
    <property type="entry name" value="IMIDAZOLE GLYCEROL PHOSPHATE SYNTHASE SUBUNIT HISH"/>
    <property type="match status" value="1"/>
</dbReference>